<dbReference type="EMBL" id="QJKJ01000160">
    <property type="protein sequence ID" value="RDY13998.1"/>
    <property type="molecule type" value="Genomic_DNA"/>
</dbReference>
<organism evidence="2 3">
    <name type="scientific">Mucuna pruriens</name>
    <name type="common">Velvet bean</name>
    <name type="synonym">Dolichos pruriens</name>
    <dbReference type="NCBI Taxonomy" id="157652"/>
    <lineage>
        <taxon>Eukaryota</taxon>
        <taxon>Viridiplantae</taxon>
        <taxon>Streptophyta</taxon>
        <taxon>Embryophyta</taxon>
        <taxon>Tracheophyta</taxon>
        <taxon>Spermatophyta</taxon>
        <taxon>Magnoliopsida</taxon>
        <taxon>eudicotyledons</taxon>
        <taxon>Gunneridae</taxon>
        <taxon>Pentapetalae</taxon>
        <taxon>rosids</taxon>
        <taxon>fabids</taxon>
        <taxon>Fabales</taxon>
        <taxon>Fabaceae</taxon>
        <taxon>Papilionoideae</taxon>
        <taxon>50 kb inversion clade</taxon>
        <taxon>NPAAA clade</taxon>
        <taxon>indigoferoid/millettioid clade</taxon>
        <taxon>Phaseoleae</taxon>
        <taxon>Mucuna</taxon>
    </lineage>
</organism>
<keyword evidence="3" id="KW-1185">Reference proteome</keyword>
<dbReference type="OrthoDB" id="532959at2759"/>
<dbReference type="SUPFAM" id="SSF56672">
    <property type="entry name" value="DNA/RNA polymerases"/>
    <property type="match status" value="1"/>
</dbReference>
<proteinExistence type="predicted"/>
<dbReference type="PANTHER" id="PTHR24559">
    <property type="entry name" value="TRANSPOSON TY3-I GAG-POL POLYPROTEIN"/>
    <property type="match status" value="1"/>
</dbReference>
<dbReference type="AlphaFoldDB" id="A0A371IG78"/>
<dbReference type="Gene3D" id="3.30.70.270">
    <property type="match status" value="1"/>
</dbReference>
<dbReference type="InterPro" id="IPR043502">
    <property type="entry name" value="DNA/RNA_pol_sf"/>
</dbReference>
<evidence type="ECO:0000313" key="3">
    <source>
        <dbReference type="Proteomes" id="UP000257109"/>
    </source>
</evidence>
<comment type="caution">
    <text evidence="2">The sequence shown here is derived from an EMBL/GenBank/DDBJ whole genome shotgun (WGS) entry which is preliminary data.</text>
</comment>
<dbReference type="InterPro" id="IPR043128">
    <property type="entry name" value="Rev_trsase/Diguanyl_cyclase"/>
</dbReference>
<dbReference type="InterPro" id="IPR053134">
    <property type="entry name" value="RNA-dir_DNA_polymerase"/>
</dbReference>
<feature type="domain" description="Integrase zinc-binding" evidence="1">
    <location>
        <begin position="203"/>
        <end position="248"/>
    </location>
</feature>
<dbReference type="STRING" id="157652.A0A371IG78"/>
<sequence length="248" mass="28909">MCVNYWGLNEITMWSHFPILNVEDLLDELGGAKVFSKLDIRARYHQIRMRRGCDGSTKENHYYVKRSKCCFFMKKLECLRHFIFAKGVVTDLAKKQFVVEANASNGGMKVVLMQHQHSIAFVNKRPTKLETLVGTMLVYTGTIQMSDSIDGFSMRLNLRRYVEDVALMQLKEQVESQTIVDPMYNINGGILLRINKIMILKVPKLRDLILQWLHSSYQGGHLGIKATHHRIKQLFYWKGLLWDIEHYI</sequence>
<gene>
    <name evidence="2" type="ORF">CR513_01004</name>
</gene>
<accession>A0A371IG78</accession>
<dbReference type="Pfam" id="PF17921">
    <property type="entry name" value="Integrase_H2C2"/>
    <property type="match status" value="1"/>
</dbReference>
<dbReference type="InterPro" id="IPR041588">
    <property type="entry name" value="Integrase_H2C2"/>
</dbReference>
<dbReference type="Gene3D" id="1.10.340.70">
    <property type="match status" value="1"/>
</dbReference>
<evidence type="ECO:0000313" key="2">
    <source>
        <dbReference type="EMBL" id="RDY13998.1"/>
    </source>
</evidence>
<feature type="non-terminal residue" evidence="2">
    <location>
        <position position="1"/>
    </location>
</feature>
<dbReference type="PANTHER" id="PTHR24559:SF450">
    <property type="entry name" value="RNA-DIRECTED DNA POLYMERASE HOMOLOG"/>
    <property type="match status" value="1"/>
</dbReference>
<name>A0A371IG78_MUCPR</name>
<dbReference type="Gene3D" id="3.10.10.10">
    <property type="entry name" value="HIV Type 1 Reverse Transcriptase, subunit A, domain 1"/>
    <property type="match status" value="1"/>
</dbReference>
<protein>
    <recommendedName>
        <fullName evidence="1">Integrase zinc-binding domain-containing protein</fullName>
    </recommendedName>
</protein>
<dbReference type="Proteomes" id="UP000257109">
    <property type="component" value="Unassembled WGS sequence"/>
</dbReference>
<evidence type="ECO:0000259" key="1">
    <source>
        <dbReference type="Pfam" id="PF17921"/>
    </source>
</evidence>
<reference evidence="2" key="1">
    <citation type="submission" date="2018-05" db="EMBL/GenBank/DDBJ databases">
        <title>Draft genome of Mucuna pruriens seed.</title>
        <authorList>
            <person name="Nnadi N.E."/>
            <person name="Vos R."/>
            <person name="Hasami M.H."/>
            <person name="Devisetty U.K."/>
            <person name="Aguiy J.C."/>
        </authorList>
    </citation>
    <scope>NUCLEOTIDE SEQUENCE [LARGE SCALE GENOMIC DNA]</scope>
    <source>
        <strain evidence="2">JCA_2017</strain>
    </source>
</reference>